<reference evidence="5" key="1">
    <citation type="submission" date="2011-07" db="EMBL/GenBank/DDBJ databases">
        <title>The Genome Sequence of Exophiala (Wangiella) dermatitidis NIH/UT8656.</title>
        <authorList>
            <consortium name="The Broad Institute Genome Sequencing Platform"/>
            <person name="Cuomo C."/>
            <person name="Wang Z."/>
            <person name="Hunicke-Smith S."/>
            <person name="Szanislo P.J."/>
            <person name="Earl A."/>
            <person name="Young S.K."/>
            <person name="Zeng Q."/>
            <person name="Gargeya S."/>
            <person name="Fitzgerald M."/>
            <person name="Haas B."/>
            <person name="Abouelleil A."/>
            <person name="Alvarado L."/>
            <person name="Arachchi H.M."/>
            <person name="Berlin A."/>
            <person name="Brown A."/>
            <person name="Chapman S.B."/>
            <person name="Chen Z."/>
            <person name="Dunbar C."/>
            <person name="Freedman E."/>
            <person name="Gearin G."/>
            <person name="Gellesch M."/>
            <person name="Goldberg J."/>
            <person name="Griggs A."/>
            <person name="Gujja S."/>
            <person name="Heiman D."/>
            <person name="Howarth C."/>
            <person name="Larson L."/>
            <person name="Lui A."/>
            <person name="MacDonald P.J.P."/>
            <person name="Montmayeur A."/>
            <person name="Murphy C."/>
            <person name="Neiman D."/>
            <person name="Pearson M."/>
            <person name="Priest M."/>
            <person name="Roberts A."/>
            <person name="Saif S."/>
            <person name="Shea T."/>
            <person name="Shenoy N."/>
            <person name="Sisk P."/>
            <person name="Stolte C."/>
            <person name="Sykes S."/>
            <person name="Wortman J."/>
            <person name="Nusbaum C."/>
            <person name="Birren B."/>
        </authorList>
    </citation>
    <scope>NUCLEOTIDE SEQUENCE</scope>
    <source>
        <strain evidence="5">NIH/UT8656</strain>
    </source>
</reference>
<accession>H6BW99</accession>
<dbReference type="VEuPathDB" id="FungiDB:HMPREF1120_04121"/>
<feature type="region of interest" description="Disordered" evidence="1">
    <location>
        <begin position="49"/>
        <end position="70"/>
    </location>
</feature>
<feature type="compositionally biased region" description="Basic residues" evidence="1">
    <location>
        <begin position="1016"/>
        <end position="1026"/>
    </location>
</feature>
<dbReference type="OrthoDB" id="4090074at2759"/>
<dbReference type="GO" id="GO:0001179">
    <property type="term" value="F:RNA polymerase I general transcription initiation factor binding"/>
    <property type="evidence" value="ECO:0007669"/>
    <property type="project" value="TreeGrafter"/>
</dbReference>
<dbReference type="Pfam" id="PF20640">
    <property type="entry name" value="Rrn6_HB"/>
    <property type="match status" value="1"/>
</dbReference>
<evidence type="ECO:0000259" key="4">
    <source>
        <dbReference type="Pfam" id="PF20640"/>
    </source>
</evidence>
<dbReference type="InParanoid" id="H6BW99"/>
<name>H6BW99_EXODN</name>
<evidence type="ECO:0000313" key="5">
    <source>
        <dbReference type="EMBL" id="EHY56015.1"/>
    </source>
</evidence>
<feature type="domain" description="RRN6 K-rich C-terminal" evidence="3">
    <location>
        <begin position="886"/>
        <end position="1024"/>
    </location>
</feature>
<dbReference type="HOGENOM" id="CLU_296124_0_0_1"/>
<feature type="region of interest" description="Disordered" evidence="1">
    <location>
        <begin position="94"/>
        <end position="119"/>
    </location>
</feature>
<feature type="domain" description="RRN6 beta-propeller" evidence="2">
    <location>
        <begin position="164"/>
        <end position="537"/>
    </location>
</feature>
<dbReference type="STRING" id="858893.H6BW99"/>
<evidence type="ECO:0000259" key="2">
    <source>
        <dbReference type="Pfam" id="PF10214"/>
    </source>
</evidence>
<feature type="compositionally biased region" description="Low complexity" evidence="1">
    <location>
        <begin position="980"/>
        <end position="994"/>
    </location>
</feature>
<keyword evidence="6" id="KW-1185">Reference proteome</keyword>
<dbReference type="Pfam" id="PF10214">
    <property type="entry name" value="Rrn6_beta-prop"/>
    <property type="match status" value="1"/>
</dbReference>
<dbReference type="InterPro" id="IPR048535">
    <property type="entry name" value="RRN6_beta-prop"/>
</dbReference>
<feature type="region of interest" description="Disordered" evidence="1">
    <location>
        <begin position="830"/>
        <end position="858"/>
    </location>
</feature>
<evidence type="ECO:0000259" key="3">
    <source>
        <dbReference type="Pfam" id="PF20639"/>
    </source>
</evidence>
<dbReference type="EMBL" id="JH226132">
    <property type="protein sequence ID" value="EHY56015.1"/>
    <property type="molecule type" value="Genomic_DNA"/>
</dbReference>
<dbReference type="InterPro" id="IPR048537">
    <property type="entry name" value="RRN6_HB"/>
</dbReference>
<proteinExistence type="predicted"/>
<dbReference type="GO" id="GO:0042790">
    <property type="term" value="P:nucleolar large rRNA transcription by RNA polymerase I"/>
    <property type="evidence" value="ECO:0007669"/>
    <property type="project" value="TreeGrafter"/>
</dbReference>
<dbReference type="GeneID" id="20308760"/>
<dbReference type="Pfam" id="PF20639">
    <property type="entry name" value="Rrn6_K-rich"/>
    <property type="match status" value="1"/>
</dbReference>
<protein>
    <submittedName>
        <fullName evidence="5">Uncharacterized protein</fullName>
    </submittedName>
</protein>
<dbReference type="InterPro" id="IPR019350">
    <property type="entry name" value="RNA_pol_I-sp_TIF_RRN6-like"/>
</dbReference>
<dbReference type="RefSeq" id="XP_009156476.1">
    <property type="nucleotide sequence ID" value="XM_009158228.1"/>
</dbReference>
<dbReference type="InterPro" id="IPR048536">
    <property type="entry name" value="Rrn6_K-rich"/>
</dbReference>
<dbReference type="eggNOG" id="ENOG502QRAW">
    <property type="taxonomic scope" value="Eukaryota"/>
</dbReference>
<dbReference type="PANTHER" id="PTHR28221:SF2">
    <property type="entry name" value="RNA POLYMERASE I-SPECIFIC TRANSCRIPTION INITIATION FACTOR RRN6"/>
    <property type="match status" value="1"/>
</dbReference>
<dbReference type="OMA" id="DLPMTQV"/>
<evidence type="ECO:0000256" key="1">
    <source>
        <dbReference type="SAM" id="MobiDB-lite"/>
    </source>
</evidence>
<dbReference type="PANTHER" id="PTHR28221">
    <property type="entry name" value="RNA POLYMERASE I-SPECIFIC TRANSCRIPTION INITIATION FACTOR RRN6"/>
    <property type="match status" value="1"/>
</dbReference>
<sequence length="1032" mass="113977">MADIERIRRIQHAHETNALKYGHLGTATYDEQNHTWHFLRQNRVRRKVDSGDQASHVLDEGSLPQGHHSASHRQSLFSIVDDRIWEHDHGDLTDSVQSKWKGSRESEAIADAGSANEAKRTADARKNTFLKQVPDAAFAILDLRTAALSPLQLLNAAGTLQGRNVIAFGNARSPASRDTPNKRLHPLVAFPTGASGETLRLVGLDAYDVSFSNVSGLKETCKVPGIGREITGKWTKSAEPILHIVPCPNSQYRTQLIVVKASEISILRPLMVEHTSPRSAEEDVDVGLNDTRLLVDPGLVVNLPSSRTGGSPHAHAACNPQDRSLLAVVGSEGVWCIWKVKGTRSRSARVLYRAQLQCSNDLGLALGNSPSAAAMSHYDGWHRVCWLVGEQGFADRCLVCNRRKAAVFDVTGKSVGSVDLRLGPLSEGNQILDIKNSDRRKDHVVVLTTSRLLIFSSSEISWKDRAGVEPLALVCSWNHYRHRDDLSLRMSLWEMTQVTSVLIWSRTSHLGVVYHFGASELNQNTVSIQDPSMFEFPKQLQRRMNHVVDIVLCPINPAVSGGSSKHADHGFMKLVAYLDDGTVIEAVYEHALGTEIAEDGSPHIFTLALTGSAGGRVQSAMYVKEEETDDFVVDDDDDGFDNSAIVRVGNVQPKPSLYESRLPHFRDWERLLDYDDLMGQAHASTSLEEILGQTTQKLRSMTIENEHERIHLLSDLLTTYQIADVERESEFLTSWLDELRDNGNISVEMADAHLGVLPGSSLEKYLDLYDDFVETYIEPLSSEVIDRNRVNREKLVRRAAAEAFLSNAVLTVGSQNPAKTISMSILEELPSSPGLESDQEGASSSQISASQSPLPPEEPAVARLRRYAGFEEVVPPLRLVKDANISNILAHLPDTIEEDPEEYSYRQVTQRLKLAQEEMATQSLDPRERRKAARHAARLQKRLQKTAKLSQEAMAQRTLLPTISTGSQVVMLPGRDVQSSQAAQPVSSQTASQSFGIPGLTMTQPERGAFGGRPERKGKAKGKAKNKSMPGF</sequence>
<evidence type="ECO:0000313" key="6">
    <source>
        <dbReference type="Proteomes" id="UP000007304"/>
    </source>
</evidence>
<feature type="compositionally biased region" description="Low complexity" evidence="1">
    <location>
        <begin position="842"/>
        <end position="852"/>
    </location>
</feature>
<organism evidence="5 6">
    <name type="scientific">Exophiala dermatitidis (strain ATCC 34100 / CBS 525.76 / NIH/UT8656)</name>
    <name type="common">Black yeast</name>
    <name type="synonym">Wangiella dermatitidis</name>
    <dbReference type="NCBI Taxonomy" id="858893"/>
    <lineage>
        <taxon>Eukaryota</taxon>
        <taxon>Fungi</taxon>
        <taxon>Dikarya</taxon>
        <taxon>Ascomycota</taxon>
        <taxon>Pezizomycotina</taxon>
        <taxon>Eurotiomycetes</taxon>
        <taxon>Chaetothyriomycetidae</taxon>
        <taxon>Chaetothyriales</taxon>
        <taxon>Herpotrichiellaceae</taxon>
        <taxon>Exophiala</taxon>
    </lineage>
</organism>
<dbReference type="GO" id="GO:0001163">
    <property type="term" value="F:RNA polymerase I transcription regulatory region sequence-specific DNA binding"/>
    <property type="evidence" value="ECO:0007669"/>
    <property type="project" value="TreeGrafter"/>
</dbReference>
<feature type="domain" description="RRN6 helical bundle" evidence="4">
    <location>
        <begin position="626"/>
        <end position="807"/>
    </location>
</feature>
<dbReference type="GO" id="GO:0070860">
    <property type="term" value="C:RNA polymerase I core factor complex"/>
    <property type="evidence" value="ECO:0007669"/>
    <property type="project" value="TreeGrafter"/>
</dbReference>
<feature type="region of interest" description="Disordered" evidence="1">
    <location>
        <begin position="980"/>
        <end position="1032"/>
    </location>
</feature>
<gene>
    <name evidence="5" type="ORF">HMPREF1120_04121</name>
</gene>
<dbReference type="Proteomes" id="UP000007304">
    <property type="component" value="Unassembled WGS sequence"/>
</dbReference>
<dbReference type="AlphaFoldDB" id="H6BW99"/>